<keyword evidence="1" id="KW-0378">Hydrolase</keyword>
<keyword evidence="2" id="KW-1185">Reference proteome</keyword>
<dbReference type="Proteomes" id="UP001301797">
    <property type="component" value="Chromosome"/>
</dbReference>
<dbReference type="RefSeq" id="WP_317135809.1">
    <property type="nucleotide sequence ID" value="NZ_CP043875.1"/>
</dbReference>
<keyword evidence="1" id="KW-0547">Nucleotide-binding</keyword>
<sequence length="150" mass="17349">MIADRARFRAAKKLQKVVGYRVPEFAFNGAFLEAVCACADYQRLDHRLKEQLINFFRDFLDCSCKQCPLCGCPERKFAKTILELRMTGLNHRQISEFLLDEYGIDLFPADILSFLEESVYSLEAVRDIARIDKNEDMVELSTKAILDIEK</sequence>
<organism evidence="1 2">
    <name type="scientific">Methanochimaera problematica</name>
    <dbReference type="NCBI Taxonomy" id="2609417"/>
    <lineage>
        <taxon>Archaea</taxon>
        <taxon>Methanobacteriati</taxon>
        <taxon>Methanobacteriota</taxon>
        <taxon>Stenosarchaea group</taxon>
        <taxon>Methanomicrobia</taxon>
        <taxon>Methanomicrobiales</taxon>
        <taxon>Methanomicrobiaceae</taxon>
        <taxon>Methanochimaera</taxon>
    </lineage>
</organism>
<gene>
    <name evidence="1" type="ORF">F1737_06580</name>
</gene>
<dbReference type="EMBL" id="CP043875">
    <property type="protein sequence ID" value="WOF16395.1"/>
    <property type="molecule type" value="Genomic_DNA"/>
</dbReference>
<dbReference type="GeneID" id="85229818"/>
<evidence type="ECO:0000313" key="1">
    <source>
        <dbReference type="EMBL" id="WOF16395.1"/>
    </source>
</evidence>
<accession>A0AA97I2L1</accession>
<reference evidence="1 2" key="1">
    <citation type="submission" date="2019-09" db="EMBL/GenBank/DDBJ databases">
        <title>The complete genome of Methanoplanus sp. FWC-SCC4.</title>
        <authorList>
            <person name="Chen S.-C."/>
            <person name="Zhou Y.-Z."/>
            <person name="Lai M.-C."/>
        </authorList>
    </citation>
    <scope>NUCLEOTIDE SEQUENCE [LARGE SCALE GENOMIC DNA]</scope>
    <source>
        <strain evidence="1 2">FWC-SCC4</strain>
    </source>
</reference>
<keyword evidence="1" id="KW-0067">ATP-binding</keyword>
<protein>
    <submittedName>
        <fullName evidence="1">RNA helicase</fullName>
    </submittedName>
</protein>
<evidence type="ECO:0000313" key="2">
    <source>
        <dbReference type="Proteomes" id="UP001301797"/>
    </source>
</evidence>
<dbReference type="AlphaFoldDB" id="A0AA97I2L1"/>
<dbReference type="InterPro" id="IPR043852">
    <property type="entry name" value="DUF5814"/>
</dbReference>
<dbReference type="GO" id="GO:0004386">
    <property type="term" value="F:helicase activity"/>
    <property type="evidence" value="ECO:0007669"/>
    <property type="project" value="UniProtKB-KW"/>
</dbReference>
<name>A0AA97I2L1_9EURY</name>
<proteinExistence type="predicted"/>
<keyword evidence="1" id="KW-0347">Helicase</keyword>
<dbReference type="Pfam" id="PF19131">
    <property type="entry name" value="DUF5814"/>
    <property type="match status" value="1"/>
</dbReference>
<dbReference type="KEGG" id="mefw:F1737_06580"/>